<evidence type="ECO:0000313" key="6">
    <source>
        <dbReference type="Proteomes" id="UP001157133"/>
    </source>
</evidence>
<comment type="caution">
    <text evidence="5">The sequence shown here is derived from an EMBL/GenBank/DDBJ whole genome shotgun (WGS) entry which is preliminary data.</text>
</comment>
<sequence length="324" mass="36526">MISVSQFKPAWWLSNAHSQTMLAKYLKRKQHVSLITEKFSTCDGDFVELAWTEKPNEHDIKPIVVLLHGLEGSKDSHYAKGMLQAIKAQGWCGVLMHFRGCGELQNRFGASYHSGDTQDIHHFSQWLAKQYPNHPKALVGFSLGGNVTIKYLGEVEQSPFKVASVICAPLDLASCSLRISQGFSKVYENYLLNMLKNSTIEKINAKKLPQLCEKKITTLSSIWQFDDYVTGPINGFEDAQDYYQQSSGKQFLSHVNQPCLIIHAQDDPFLSHQDIIDLPANLPAHIKFEVSPKGGHVGFIAGNNPFRPIFWLEQRIPAFLSEHL</sequence>
<dbReference type="PIRSF" id="PIRSF005211">
    <property type="entry name" value="Ab_hydro_YheT"/>
    <property type="match status" value="1"/>
</dbReference>
<keyword evidence="2" id="KW-0719">Serine esterase</keyword>
<dbReference type="InterPro" id="IPR012020">
    <property type="entry name" value="ABHD4"/>
</dbReference>
<dbReference type="EMBL" id="BSSU01000011">
    <property type="protein sequence ID" value="GLX82800.1"/>
    <property type="molecule type" value="Genomic_DNA"/>
</dbReference>
<protein>
    <submittedName>
        <fullName evidence="5">Hydrolase</fullName>
    </submittedName>
</protein>
<dbReference type="InterPro" id="IPR029058">
    <property type="entry name" value="AB_hydrolase_fold"/>
</dbReference>
<proteinExistence type="inferred from homology"/>
<dbReference type="PANTHER" id="PTHR10794:SF94">
    <property type="entry name" value="ESTERASE YHET-RELATED"/>
    <property type="match status" value="1"/>
</dbReference>
<dbReference type="GO" id="GO:0016787">
    <property type="term" value="F:hydrolase activity"/>
    <property type="evidence" value="ECO:0007669"/>
    <property type="project" value="UniProtKB-KW"/>
</dbReference>
<keyword evidence="3 5" id="KW-0378">Hydrolase</keyword>
<evidence type="ECO:0000259" key="4">
    <source>
        <dbReference type="Pfam" id="PF00561"/>
    </source>
</evidence>
<dbReference type="Pfam" id="PF00561">
    <property type="entry name" value="Abhydrolase_1"/>
    <property type="match status" value="1"/>
</dbReference>
<evidence type="ECO:0000256" key="2">
    <source>
        <dbReference type="ARBA" id="ARBA00022487"/>
    </source>
</evidence>
<dbReference type="SUPFAM" id="SSF53474">
    <property type="entry name" value="alpha/beta-Hydrolases"/>
    <property type="match status" value="1"/>
</dbReference>
<evidence type="ECO:0000256" key="3">
    <source>
        <dbReference type="ARBA" id="ARBA00022801"/>
    </source>
</evidence>
<dbReference type="Proteomes" id="UP001157133">
    <property type="component" value="Unassembled WGS sequence"/>
</dbReference>
<organism evidence="5 6">
    <name type="scientific">Thalassotalea eurytherma</name>
    <dbReference type="NCBI Taxonomy" id="1144278"/>
    <lineage>
        <taxon>Bacteria</taxon>
        <taxon>Pseudomonadati</taxon>
        <taxon>Pseudomonadota</taxon>
        <taxon>Gammaproteobacteria</taxon>
        <taxon>Alteromonadales</taxon>
        <taxon>Colwelliaceae</taxon>
        <taxon>Thalassotalea</taxon>
    </lineage>
</organism>
<keyword evidence="6" id="KW-1185">Reference proteome</keyword>
<reference evidence="5 6" key="1">
    <citation type="submission" date="2023-03" db="EMBL/GenBank/DDBJ databases">
        <title>Draft genome sequence of Thalassotalea eurytherma JCM 18482T.</title>
        <authorList>
            <person name="Sawabe T."/>
        </authorList>
    </citation>
    <scope>NUCLEOTIDE SEQUENCE [LARGE SCALE GENOMIC DNA]</scope>
    <source>
        <strain evidence="5 6">JCM 18482</strain>
    </source>
</reference>
<dbReference type="InterPro" id="IPR000952">
    <property type="entry name" value="AB_hydrolase_4_CS"/>
</dbReference>
<dbReference type="Gene3D" id="3.40.50.1820">
    <property type="entry name" value="alpha/beta hydrolase"/>
    <property type="match status" value="1"/>
</dbReference>
<comment type="similarity">
    <text evidence="1">Belongs to the AB hydrolase superfamily. AB hydrolase 4 family.</text>
</comment>
<feature type="domain" description="AB hydrolase-1" evidence="4">
    <location>
        <begin position="62"/>
        <end position="300"/>
    </location>
</feature>
<dbReference type="PROSITE" id="PS01133">
    <property type="entry name" value="UPF0017"/>
    <property type="match status" value="1"/>
</dbReference>
<evidence type="ECO:0000256" key="1">
    <source>
        <dbReference type="ARBA" id="ARBA00010884"/>
    </source>
</evidence>
<dbReference type="InterPro" id="IPR050960">
    <property type="entry name" value="AB_hydrolase_4_sf"/>
</dbReference>
<dbReference type="PANTHER" id="PTHR10794">
    <property type="entry name" value="ABHYDROLASE DOMAIN-CONTAINING PROTEIN"/>
    <property type="match status" value="1"/>
</dbReference>
<name>A0ABQ6H3Q1_9GAMM</name>
<dbReference type="InterPro" id="IPR000073">
    <property type="entry name" value="AB_hydrolase_1"/>
</dbReference>
<dbReference type="RefSeq" id="WP_284208182.1">
    <property type="nucleotide sequence ID" value="NZ_BSSU01000011.1"/>
</dbReference>
<evidence type="ECO:0000313" key="5">
    <source>
        <dbReference type="EMBL" id="GLX82800.1"/>
    </source>
</evidence>
<dbReference type="NCBIfam" id="NF008218">
    <property type="entry name" value="PRK10985.1"/>
    <property type="match status" value="1"/>
</dbReference>
<gene>
    <name evidence="5" type="primary">yheT</name>
    <name evidence="5" type="ORF">theurythT_22520</name>
</gene>
<accession>A0ABQ6H3Q1</accession>